<evidence type="ECO:0008006" key="4">
    <source>
        <dbReference type="Google" id="ProtNLM"/>
    </source>
</evidence>
<feature type="compositionally biased region" description="Basic and acidic residues" evidence="1">
    <location>
        <begin position="1"/>
        <end position="10"/>
    </location>
</feature>
<sequence length="54" mass="6373">MRLFKRKPEPESPEAGAYDFAKMVRDAREKDPSRFKRVQAAFKKRQQAPKPPKK</sequence>
<organism evidence="2 3">
    <name type="scientific">Lacticaseibacillus baoqingensis</name>
    <dbReference type="NCBI Taxonomy" id="2486013"/>
    <lineage>
        <taxon>Bacteria</taxon>
        <taxon>Bacillati</taxon>
        <taxon>Bacillota</taxon>
        <taxon>Bacilli</taxon>
        <taxon>Lactobacillales</taxon>
        <taxon>Lactobacillaceae</taxon>
        <taxon>Lacticaseibacillus</taxon>
    </lineage>
</organism>
<keyword evidence="3" id="KW-1185">Reference proteome</keyword>
<comment type="caution">
    <text evidence="2">The sequence shown here is derived from an EMBL/GenBank/DDBJ whole genome shotgun (WGS) entry which is preliminary data.</text>
</comment>
<protein>
    <recommendedName>
        <fullName evidence="4">YfhD family protein</fullName>
    </recommendedName>
</protein>
<gene>
    <name evidence="2" type="ORF">ACFQ5J_03070</name>
</gene>
<dbReference type="RefSeq" id="WP_164508503.1">
    <property type="nucleotide sequence ID" value="NZ_JBHTON010000006.1"/>
</dbReference>
<dbReference type="EMBL" id="JBHTON010000006">
    <property type="protein sequence ID" value="MFD1484210.1"/>
    <property type="molecule type" value="Genomic_DNA"/>
</dbReference>
<dbReference type="Proteomes" id="UP001597252">
    <property type="component" value="Unassembled WGS sequence"/>
</dbReference>
<evidence type="ECO:0000313" key="3">
    <source>
        <dbReference type="Proteomes" id="UP001597252"/>
    </source>
</evidence>
<evidence type="ECO:0000256" key="1">
    <source>
        <dbReference type="SAM" id="MobiDB-lite"/>
    </source>
</evidence>
<name>A0ABW4E6P8_9LACO</name>
<reference evidence="3" key="1">
    <citation type="journal article" date="2019" name="Int. J. Syst. Evol. Microbiol.">
        <title>The Global Catalogue of Microorganisms (GCM) 10K type strain sequencing project: providing services to taxonomists for standard genome sequencing and annotation.</title>
        <authorList>
            <consortium name="The Broad Institute Genomics Platform"/>
            <consortium name="The Broad Institute Genome Sequencing Center for Infectious Disease"/>
            <person name="Wu L."/>
            <person name="Ma J."/>
        </authorList>
    </citation>
    <scope>NUCLEOTIDE SEQUENCE [LARGE SCALE GENOMIC DNA]</scope>
    <source>
        <strain evidence="3">CCM 8903</strain>
    </source>
</reference>
<feature type="region of interest" description="Disordered" evidence="1">
    <location>
        <begin position="1"/>
        <end position="20"/>
    </location>
</feature>
<accession>A0ABW4E6P8</accession>
<evidence type="ECO:0000313" key="2">
    <source>
        <dbReference type="EMBL" id="MFD1484210.1"/>
    </source>
</evidence>
<proteinExistence type="predicted"/>